<organism evidence="2 3">
    <name type="scientific">Agrobacterium tumefaciens</name>
    <dbReference type="NCBI Taxonomy" id="358"/>
    <lineage>
        <taxon>Bacteria</taxon>
        <taxon>Pseudomonadati</taxon>
        <taxon>Pseudomonadota</taxon>
        <taxon>Alphaproteobacteria</taxon>
        <taxon>Hyphomicrobiales</taxon>
        <taxon>Rhizobiaceae</taxon>
        <taxon>Rhizobium/Agrobacterium group</taxon>
        <taxon>Agrobacterium</taxon>
        <taxon>Agrobacterium tumefaciens complex</taxon>
    </lineage>
</organism>
<feature type="compositionally biased region" description="Basic and acidic residues" evidence="1">
    <location>
        <begin position="10"/>
        <end position="20"/>
    </location>
</feature>
<dbReference type="Proteomes" id="UP000663946">
    <property type="component" value="Chromosome 2"/>
</dbReference>
<feature type="region of interest" description="Disordered" evidence="1">
    <location>
        <begin position="1"/>
        <end position="48"/>
    </location>
</feature>
<dbReference type="AlphaFoldDB" id="A0AAJ4N667"/>
<evidence type="ECO:0000313" key="2">
    <source>
        <dbReference type="EMBL" id="QTG15965.1"/>
    </source>
</evidence>
<reference evidence="2" key="1">
    <citation type="submission" date="2020-02" db="EMBL/GenBank/DDBJ databases">
        <title>Unexpected conservation and global transmission of agrobacterial virulence plasmids.</title>
        <authorList>
            <person name="Weisberg A.J."/>
            <person name="Davis E.W. II"/>
            <person name="Tabima J.R."/>
            <person name="Belcher M.S."/>
            <person name="Miller M."/>
            <person name="Kuo C.-H."/>
            <person name="Loper J.E."/>
            <person name="Grunwald N.J."/>
            <person name="Putnam M.L."/>
            <person name="Chang J.H."/>
        </authorList>
    </citation>
    <scope>NUCLEOTIDE SEQUENCE</scope>
    <source>
        <strain evidence="2">Q15/94</strain>
    </source>
</reference>
<proteinExistence type="predicted"/>
<gene>
    <name evidence="2" type="ORF">G6M86_22235</name>
</gene>
<dbReference type="GeneID" id="92772672"/>
<sequence length="66" mass="7536">MEDGPSQEAETERKSMENRLFRPKHGARQTPLLPAGTAETTAGFQLENEEEELRGFDISHLRTKCY</sequence>
<evidence type="ECO:0000256" key="1">
    <source>
        <dbReference type="SAM" id="MobiDB-lite"/>
    </source>
</evidence>
<accession>A0AAJ4N667</accession>
<dbReference type="RefSeq" id="WP_127966203.1">
    <property type="nucleotide sequence ID" value="NZ_CP011247.1"/>
</dbReference>
<dbReference type="EMBL" id="CP049217">
    <property type="protein sequence ID" value="QTG15965.1"/>
    <property type="molecule type" value="Genomic_DNA"/>
</dbReference>
<protein>
    <submittedName>
        <fullName evidence="2">Uncharacterized protein</fullName>
    </submittedName>
</protein>
<name>A0AAJ4N667_AGRTU</name>
<evidence type="ECO:0000313" key="3">
    <source>
        <dbReference type="Proteomes" id="UP000663946"/>
    </source>
</evidence>